<reference evidence="7" key="1">
    <citation type="journal article" date="2015" name="Nature">
        <title>Complex archaea that bridge the gap between prokaryotes and eukaryotes.</title>
        <authorList>
            <person name="Spang A."/>
            <person name="Saw J.H."/>
            <person name="Jorgensen S.L."/>
            <person name="Zaremba-Niedzwiedzka K."/>
            <person name="Martijn J."/>
            <person name="Lind A.E."/>
            <person name="van Eijk R."/>
            <person name="Schleper C."/>
            <person name="Guy L."/>
            <person name="Ettema T.J."/>
        </authorList>
    </citation>
    <scope>NUCLEOTIDE SEQUENCE</scope>
</reference>
<evidence type="ECO:0000256" key="4">
    <source>
        <dbReference type="ARBA" id="ARBA00023002"/>
    </source>
</evidence>
<evidence type="ECO:0000256" key="3">
    <source>
        <dbReference type="ARBA" id="ARBA00022964"/>
    </source>
</evidence>
<comment type="cofactor">
    <cofactor evidence="1">
        <name>L-ascorbate</name>
        <dbReference type="ChEBI" id="CHEBI:38290"/>
    </cofactor>
</comment>
<evidence type="ECO:0000256" key="2">
    <source>
        <dbReference type="ARBA" id="ARBA00022723"/>
    </source>
</evidence>
<dbReference type="PANTHER" id="PTHR41536:SF1">
    <property type="entry name" value="PKHD-TYPE HYDROXYLASE YBIX"/>
    <property type="match status" value="1"/>
</dbReference>
<evidence type="ECO:0000256" key="1">
    <source>
        <dbReference type="ARBA" id="ARBA00001961"/>
    </source>
</evidence>
<dbReference type="InterPro" id="IPR044862">
    <property type="entry name" value="Pro_4_hyd_alph_FE2OG_OXY"/>
</dbReference>
<dbReference type="PANTHER" id="PTHR41536">
    <property type="entry name" value="PKHD-TYPE HYDROXYLASE YBIX"/>
    <property type="match status" value="1"/>
</dbReference>
<dbReference type="EMBL" id="LAZR01024342">
    <property type="protein sequence ID" value="KKL75474.1"/>
    <property type="molecule type" value="Genomic_DNA"/>
</dbReference>
<dbReference type="PROSITE" id="PS51471">
    <property type="entry name" value="FE2OG_OXY"/>
    <property type="match status" value="1"/>
</dbReference>
<comment type="caution">
    <text evidence="7">The sequence shown here is derived from an EMBL/GenBank/DDBJ whole genome shotgun (WGS) entry which is preliminary data.</text>
</comment>
<protein>
    <recommendedName>
        <fullName evidence="6">Fe2OG dioxygenase domain-containing protein</fullName>
    </recommendedName>
</protein>
<organism evidence="7">
    <name type="scientific">marine sediment metagenome</name>
    <dbReference type="NCBI Taxonomy" id="412755"/>
    <lineage>
        <taxon>unclassified sequences</taxon>
        <taxon>metagenomes</taxon>
        <taxon>ecological metagenomes</taxon>
    </lineage>
</organism>
<dbReference type="Gene3D" id="2.60.120.620">
    <property type="entry name" value="q2cbj1_9rhob like domain"/>
    <property type="match status" value="1"/>
</dbReference>
<gene>
    <name evidence="7" type="ORF">LCGC14_2054540</name>
</gene>
<dbReference type="GO" id="GO:0005506">
    <property type="term" value="F:iron ion binding"/>
    <property type="evidence" value="ECO:0007669"/>
    <property type="project" value="InterPro"/>
</dbReference>
<dbReference type="InterPro" id="IPR006620">
    <property type="entry name" value="Pro_4_hyd_alph"/>
</dbReference>
<dbReference type="GO" id="GO:0031418">
    <property type="term" value="F:L-ascorbic acid binding"/>
    <property type="evidence" value="ECO:0007669"/>
    <property type="project" value="InterPro"/>
</dbReference>
<dbReference type="GO" id="GO:0006974">
    <property type="term" value="P:DNA damage response"/>
    <property type="evidence" value="ECO:0007669"/>
    <property type="project" value="TreeGrafter"/>
</dbReference>
<dbReference type="AlphaFoldDB" id="A0A0F9EN40"/>
<dbReference type="GO" id="GO:0006879">
    <property type="term" value="P:intracellular iron ion homeostasis"/>
    <property type="evidence" value="ECO:0007669"/>
    <property type="project" value="TreeGrafter"/>
</dbReference>
<keyword evidence="3" id="KW-0223">Dioxygenase</keyword>
<dbReference type="Pfam" id="PF13640">
    <property type="entry name" value="2OG-FeII_Oxy_3"/>
    <property type="match status" value="1"/>
</dbReference>
<accession>A0A0F9EN40</accession>
<evidence type="ECO:0000313" key="7">
    <source>
        <dbReference type="EMBL" id="KKL75474.1"/>
    </source>
</evidence>
<keyword evidence="5" id="KW-0408">Iron</keyword>
<keyword evidence="2" id="KW-0479">Metal-binding</keyword>
<keyword evidence="4" id="KW-0560">Oxidoreductase</keyword>
<feature type="domain" description="Fe2OG dioxygenase" evidence="6">
    <location>
        <begin position="75"/>
        <end position="175"/>
    </location>
</feature>
<name>A0A0F9EN40_9ZZZZ</name>
<dbReference type="SUPFAM" id="SSF51197">
    <property type="entry name" value="Clavaminate synthase-like"/>
    <property type="match status" value="1"/>
</dbReference>
<dbReference type="GO" id="GO:0016706">
    <property type="term" value="F:2-oxoglutarate-dependent dioxygenase activity"/>
    <property type="evidence" value="ECO:0007669"/>
    <property type="project" value="InterPro"/>
</dbReference>
<evidence type="ECO:0000259" key="6">
    <source>
        <dbReference type="PROSITE" id="PS51471"/>
    </source>
</evidence>
<dbReference type="NCBIfam" id="NF003974">
    <property type="entry name" value="PRK05467.1-3"/>
    <property type="match status" value="1"/>
</dbReference>
<dbReference type="InterPro" id="IPR023550">
    <property type="entry name" value="PKHD_hydroxylase"/>
</dbReference>
<proteinExistence type="predicted"/>
<evidence type="ECO:0000256" key="5">
    <source>
        <dbReference type="ARBA" id="ARBA00023004"/>
    </source>
</evidence>
<dbReference type="SMART" id="SM00702">
    <property type="entry name" value="P4Hc"/>
    <property type="match status" value="1"/>
</dbReference>
<dbReference type="InterPro" id="IPR005123">
    <property type="entry name" value="Oxoglu/Fe-dep_dioxygenase_dom"/>
</dbReference>
<sequence length="223" mass="24985">MLITLPNLLTAEQCETILKEIEPLEWKAGQADDKEYTAAIKHNQELNTKDPVAAKHLLTINQAIVTNKELSARTFPLQMLAPRFNRYDVGQTYKKHTDAAYMGTPPVRTDMSITVFLSDPDSYEGGELEMEYSSGECRSIKGQAGTLICYPTDVTHCVAPVTKGSRIAAITWIRSAIQDFHKRGILSTVRDCTLRERASNGMETKQYVDLMGVQQNLLRMWAG</sequence>